<dbReference type="EMBL" id="CM056780">
    <property type="protein sequence ID" value="KAJ8716022.1"/>
    <property type="molecule type" value="Genomic_DNA"/>
</dbReference>
<organism evidence="1 2">
    <name type="scientific">Mythimna loreyi</name>
    <dbReference type="NCBI Taxonomy" id="667449"/>
    <lineage>
        <taxon>Eukaryota</taxon>
        <taxon>Metazoa</taxon>
        <taxon>Ecdysozoa</taxon>
        <taxon>Arthropoda</taxon>
        <taxon>Hexapoda</taxon>
        <taxon>Insecta</taxon>
        <taxon>Pterygota</taxon>
        <taxon>Neoptera</taxon>
        <taxon>Endopterygota</taxon>
        <taxon>Lepidoptera</taxon>
        <taxon>Glossata</taxon>
        <taxon>Ditrysia</taxon>
        <taxon>Noctuoidea</taxon>
        <taxon>Noctuidae</taxon>
        <taxon>Noctuinae</taxon>
        <taxon>Hadenini</taxon>
        <taxon>Mythimna</taxon>
    </lineage>
</organism>
<reference evidence="1" key="1">
    <citation type="submission" date="2023-03" db="EMBL/GenBank/DDBJ databases">
        <title>Chromosome-level genomes of two armyworms, Mythimna separata and Mythimna loreyi, provide insights into the biosynthesis and reception of sex pheromones.</title>
        <authorList>
            <person name="Zhao H."/>
        </authorList>
    </citation>
    <scope>NUCLEOTIDE SEQUENCE</scope>
    <source>
        <strain evidence="1">BeijingLab</strain>
    </source>
</reference>
<dbReference type="Proteomes" id="UP001231649">
    <property type="component" value="Chromosome 4"/>
</dbReference>
<evidence type="ECO:0000313" key="1">
    <source>
        <dbReference type="EMBL" id="KAJ8716022.1"/>
    </source>
</evidence>
<accession>A0ACC2QH74</accession>
<evidence type="ECO:0000313" key="2">
    <source>
        <dbReference type="Proteomes" id="UP001231649"/>
    </source>
</evidence>
<proteinExistence type="predicted"/>
<gene>
    <name evidence="1" type="ORF">PYW08_013307</name>
</gene>
<keyword evidence="2" id="KW-1185">Reference proteome</keyword>
<protein>
    <submittedName>
        <fullName evidence="1">Uncharacterized protein</fullName>
    </submittedName>
</protein>
<sequence length="245" mass="28295">MSSQCVLFPNKVLNYFYCSYLTLLQSISNNAKMSSFQDRQKSLFNQLKEAEDQIGFSKTNKAAPEDYGTIDKFTYKKLKREMKQFRGRESIYKRPEANIRECLRAKTIPDHIVNPQKYKYYSLADVTPEQMSDATNTATALAHIREMEEREAAQSIMETEPDPDEGVFKKPTFHISSAFKRLPKPDEKPVFKSNKIVMPEYVVGVTKKKEKKVALPLVKKDKSQKSEDSGTKVELKLDHLFEDDE</sequence>
<name>A0ACC2QH74_9NEOP</name>
<comment type="caution">
    <text evidence="1">The sequence shown here is derived from an EMBL/GenBank/DDBJ whole genome shotgun (WGS) entry which is preliminary data.</text>
</comment>